<dbReference type="PANTHER" id="PTHR31470:SF46">
    <property type="entry name" value="ULP1 PROTEASE FAMILY, C-TERMINAL CATALYTIC DOMAIN CONTAINING PROTEIN"/>
    <property type="match status" value="1"/>
</dbReference>
<evidence type="ECO:0000313" key="2">
    <source>
        <dbReference type="EMBL" id="WMV19811.1"/>
    </source>
</evidence>
<dbReference type="EMBL" id="CP133614">
    <property type="protein sequence ID" value="WMV19811.1"/>
    <property type="molecule type" value="Genomic_DNA"/>
</dbReference>
<protein>
    <recommendedName>
        <fullName evidence="4">Ulp1 protease family, C-terminal catalytic domain containing protein</fullName>
    </recommendedName>
</protein>
<evidence type="ECO:0000313" key="3">
    <source>
        <dbReference type="Proteomes" id="UP001234989"/>
    </source>
</evidence>
<sequence>MGHYKRRRKVAFVNSQPPIPKFSIKDFAIIIDPKCKENVKDFSYPESTPRQLLQSYLPDATTGFDDFSTSPPEQLVRRSSRVSGTSSQPPPKRRKKIDTPKTKVSKPNSSKQLNVPINQDKSVNPDIEELKEHLKDYVDKKFEYLEALIKTNHSQLMKSIHREDNQQPKDVADKSMSCMIEVSDQEDNDEHQTSIFKFDQQPTSPIQMDSVHKDQNIGVSDFEVENQIDDTLNNQQEMKDVLKLQSSDANIHHTAETTEHKKDSTTYGTISSGTREAIDTLIVDLGKLSIPAKSVSAVNSQELTGSHSFLSDSQLPTDISIIEIVVRSDINTPLARNRMPSKKIKSSYLTSFGSREKGKKVLEDDIRPYFLFEGCGITNQQLFYLIDEYIQWVNRGLLETHANKKPTEDKYRAKASSFGFEMMDFVVAFSIDQKWIYAMSQPKKCWTDQRLIRVYDSSLSTRKKVYSGEIKKLSRMLPSYFLDNDFFEKIERTNWEELDAYKDKEIGTLLKPYHPFNAEYAQGIMQQESDSIDLGLYVATFAEFLSDQLVIPPDGYLRNRYAALL</sequence>
<name>A0AAF0QFV5_SOLVR</name>
<proteinExistence type="predicted"/>
<keyword evidence="3" id="KW-1185">Reference proteome</keyword>
<dbReference type="AlphaFoldDB" id="A0AAF0QFV5"/>
<dbReference type="Proteomes" id="UP001234989">
    <property type="component" value="Chromosome 3"/>
</dbReference>
<evidence type="ECO:0000256" key="1">
    <source>
        <dbReference type="SAM" id="MobiDB-lite"/>
    </source>
</evidence>
<dbReference type="PANTHER" id="PTHR31470">
    <property type="entry name" value="CYSTEINE PROTEINASES SUPERFAMILY PROTEIN-RELATED-RELATED"/>
    <property type="match status" value="1"/>
</dbReference>
<feature type="compositionally biased region" description="Polar residues" evidence="1">
    <location>
        <begin position="105"/>
        <end position="119"/>
    </location>
</feature>
<gene>
    <name evidence="2" type="ORF">MTR67_013196</name>
</gene>
<accession>A0AAF0QFV5</accession>
<reference evidence="2" key="1">
    <citation type="submission" date="2023-08" db="EMBL/GenBank/DDBJ databases">
        <title>A de novo genome assembly of Solanum verrucosum Schlechtendal, a Mexican diploid species geographically isolated from the other diploid A-genome species in potato relatives.</title>
        <authorList>
            <person name="Hosaka K."/>
        </authorList>
    </citation>
    <scope>NUCLEOTIDE SEQUENCE</scope>
    <source>
        <tissue evidence="2">Young leaves</tissue>
    </source>
</reference>
<evidence type="ECO:0008006" key="4">
    <source>
        <dbReference type="Google" id="ProtNLM"/>
    </source>
</evidence>
<feature type="region of interest" description="Disordered" evidence="1">
    <location>
        <begin position="63"/>
        <end position="119"/>
    </location>
</feature>
<organism evidence="2 3">
    <name type="scientific">Solanum verrucosum</name>
    <dbReference type="NCBI Taxonomy" id="315347"/>
    <lineage>
        <taxon>Eukaryota</taxon>
        <taxon>Viridiplantae</taxon>
        <taxon>Streptophyta</taxon>
        <taxon>Embryophyta</taxon>
        <taxon>Tracheophyta</taxon>
        <taxon>Spermatophyta</taxon>
        <taxon>Magnoliopsida</taxon>
        <taxon>eudicotyledons</taxon>
        <taxon>Gunneridae</taxon>
        <taxon>Pentapetalae</taxon>
        <taxon>asterids</taxon>
        <taxon>lamiids</taxon>
        <taxon>Solanales</taxon>
        <taxon>Solanaceae</taxon>
        <taxon>Solanoideae</taxon>
        <taxon>Solaneae</taxon>
        <taxon>Solanum</taxon>
    </lineage>
</organism>